<dbReference type="AlphaFoldDB" id="A0AAE3J6S2"/>
<evidence type="ECO:0000256" key="6">
    <source>
        <dbReference type="ARBA" id="ARBA00023136"/>
    </source>
</evidence>
<dbReference type="PANTHER" id="PTHR43744">
    <property type="entry name" value="ABC TRANSPORTER PERMEASE PROTEIN MG189-RELATED-RELATED"/>
    <property type="match status" value="1"/>
</dbReference>
<protein>
    <submittedName>
        <fullName evidence="9">Carbohydrate ABC transporter permease</fullName>
    </submittedName>
</protein>
<keyword evidence="3" id="KW-1003">Cell membrane</keyword>
<accession>A0AAE3J6S2</accession>
<evidence type="ECO:0000256" key="7">
    <source>
        <dbReference type="RuleBase" id="RU363032"/>
    </source>
</evidence>
<dbReference type="SUPFAM" id="SSF161098">
    <property type="entry name" value="MetI-like"/>
    <property type="match status" value="1"/>
</dbReference>
<keyword evidence="4 7" id="KW-0812">Transmembrane</keyword>
<organism evidence="9 10">
    <name type="scientific">Fusicatenibacter faecihominis</name>
    <dbReference type="NCBI Taxonomy" id="2881276"/>
    <lineage>
        <taxon>Bacteria</taxon>
        <taxon>Bacillati</taxon>
        <taxon>Bacillota</taxon>
        <taxon>Clostridia</taxon>
        <taxon>Lachnospirales</taxon>
        <taxon>Lachnospiraceae</taxon>
        <taxon>Fusicatenibacter</taxon>
    </lineage>
</organism>
<dbReference type="CDD" id="cd06261">
    <property type="entry name" value="TM_PBP2"/>
    <property type="match status" value="1"/>
</dbReference>
<keyword evidence="5 7" id="KW-1133">Transmembrane helix</keyword>
<evidence type="ECO:0000256" key="3">
    <source>
        <dbReference type="ARBA" id="ARBA00022475"/>
    </source>
</evidence>
<dbReference type="Gene3D" id="1.10.3720.10">
    <property type="entry name" value="MetI-like"/>
    <property type="match status" value="1"/>
</dbReference>
<gene>
    <name evidence="9" type="ORF">LKD71_10315</name>
</gene>
<evidence type="ECO:0000256" key="5">
    <source>
        <dbReference type="ARBA" id="ARBA00022989"/>
    </source>
</evidence>
<evidence type="ECO:0000256" key="2">
    <source>
        <dbReference type="ARBA" id="ARBA00022448"/>
    </source>
</evidence>
<sequence>MKTKKTAGRIALDILSIFFVVVFLAPVIWALFVSLQHEGKQISSIVSWFTPPYTISNYSDIIKNSSVPLWFMNSLFIAVIVTVATVLVTGMAAYALALIPFKGSQLFMIYVLIGMMVPGEATIVPLFITVKDLKLIDSYAGMILPSIAGSMNLIIMTTFFKGLPRELIEATEIDGGGKLTVFFKIVMPLSKSIIATICIFSFVGSWNNYLWPLLCAMSNEMFTLPVGIPTFTSTYTVDYVKPMTASMVASLPMIILYIIFERQIVAGITQGAVKG</sequence>
<name>A0AAE3J6S2_9FIRM</name>
<dbReference type="GO" id="GO:0005886">
    <property type="term" value="C:plasma membrane"/>
    <property type="evidence" value="ECO:0007669"/>
    <property type="project" value="UniProtKB-SubCell"/>
</dbReference>
<dbReference type="EMBL" id="JAJEPR010000016">
    <property type="protein sequence ID" value="MCC2190196.1"/>
    <property type="molecule type" value="Genomic_DNA"/>
</dbReference>
<dbReference type="Proteomes" id="UP001197875">
    <property type="component" value="Unassembled WGS sequence"/>
</dbReference>
<comment type="caution">
    <text evidence="9">The sequence shown here is derived from an EMBL/GenBank/DDBJ whole genome shotgun (WGS) entry which is preliminary data.</text>
</comment>
<keyword evidence="2 7" id="KW-0813">Transport</keyword>
<feature type="transmembrane region" description="Helical" evidence="7">
    <location>
        <begin position="239"/>
        <end position="260"/>
    </location>
</feature>
<feature type="transmembrane region" description="Helical" evidence="7">
    <location>
        <begin position="140"/>
        <end position="160"/>
    </location>
</feature>
<evidence type="ECO:0000313" key="9">
    <source>
        <dbReference type="EMBL" id="MCC2190196.1"/>
    </source>
</evidence>
<keyword evidence="10" id="KW-1185">Reference proteome</keyword>
<feature type="transmembrane region" description="Helical" evidence="7">
    <location>
        <begin position="106"/>
        <end position="128"/>
    </location>
</feature>
<comment type="subcellular location">
    <subcellularLocation>
        <location evidence="1 7">Cell membrane</location>
        <topology evidence="1 7">Multi-pass membrane protein</topology>
    </subcellularLocation>
</comment>
<dbReference type="InterPro" id="IPR000515">
    <property type="entry name" value="MetI-like"/>
</dbReference>
<feature type="transmembrane region" description="Helical" evidence="7">
    <location>
        <begin position="75"/>
        <end position="99"/>
    </location>
</feature>
<keyword evidence="6 7" id="KW-0472">Membrane</keyword>
<dbReference type="Pfam" id="PF00528">
    <property type="entry name" value="BPD_transp_1"/>
    <property type="match status" value="1"/>
</dbReference>
<feature type="transmembrane region" description="Helical" evidence="7">
    <location>
        <begin position="181"/>
        <end position="203"/>
    </location>
</feature>
<feature type="domain" description="ABC transmembrane type-1" evidence="8">
    <location>
        <begin position="71"/>
        <end position="260"/>
    </location>
</feature>
<evidence type="ECO:0000256" key="1">
    <source>
        <dbReference type="ARBA" id="ARBA00004651"/>
    </source>
</evidence>
<dbReference type="RefSeq" id="WP_227615333.1">
    <property type="nucleotide sequence ID" value="NZ_JAJEPR010000016.1"/>
</dbReference>
<feature type="transmembrane region" description="Helical" evidence="7">
    <location>
        <begin position="12"/>
        <end position="32"/>
    </location>
</feature>
<proteinExistence type="inferred from homology"/>
<evidence type="ECO:0000259" key="8">
    <source>
        <dbReference type="PROSITE" id="PS50928"/>
    </source>
</evidence>
<dbReference type="InterPro" id="IPR035906">
    <property type="entry name" value="MetI-like_sf"/>
</dbReference>
<dbReference type="PROSITE" id="PS50928">
    <property type="entry name" value="ABC_TM1"/>
    <property type="match status" value="1"/>
</dbReference>
<reference evidence="9 10" key="1">
    <citation type="submission" date="2021-10" db="EMBL/GenBank/DDBJ databases">
        <title>Anaerobic single-cell dispensing facilitates the cultivation of human gut bacteria.</title>
        <authorList>
            <person name="Afrizal A."/>
        </authorList>
    </citation>
    <scope>NUCLEOTIDE SEQUENCE [LARGE SCALE GENOMIC DNA]</scope>
    <source>
        <strain evidence="9 10">CLA-AA-H277</strain>
    </source>
</reference>
<evidence type="ECO:0000256" key="4">
    <source>
        <dbReference type="ARBA" id="ARBA00022692"/>
    </source>
</evidence>
<comment type="similarity">
    <text evidence="7">Belongs to the binding-protein-dependent transport system permease family.</text>
</comment>
<evidence type="ECO:0000313" key="10">
    <source>
        <dbReference type="Proteomes" id="UP001197875"/>
    </source>
</evidence>
<dbReference type="GO" id="GO:0055085">
    <property type="term" value="P:transmembrane transport"/>
    <property type="evidence" value="ECO:0007669"/>
    <property type="project" value="InterPro"/>
</dbReference>
<dbReference type="PANTHER" id="PTHR43744:SF12">
    <property type="entry name" value="ABC TRANSPORTER PERMEASE PROTEIN MG189-RELATED"/>
    <property type="match status" value="1"/>
</dbReference>